<keyword evidence="3" id="KW-0547">Nucleotide-binding</keyword>
<evidence type="ECO:0000259" key="2">
    <source>
        <dbReference type="Pfam" id="PF13581"/>
    </source>
</evidence>
<dbReference type="PANTHER" id="PTHR35526">
    <property type="entry name" value="ANTI-SIGMA-F FACTOR RSBW-RELATED"/>
    <property type="match status" value="1"/>
</dbReference>
<dbReference type="Proteomes" id="UP000828924">
    <property type="component" value="Chromosome"/>
</dbReference>
<reference evidence="3 4" key="1">
    <citation type="submission" date="2021-03" db="EMBL/GenBank/DDBJ databases">
        <title>Complete genome of Streptomyces formicae strain 1H-GS9 (DSM 100524).</title>
        <authorList>
            <person name="Atanasov K.E."/>
            <person name="Altabella T."/>
            <person name="Ferrer A."/>
        </authorList>
    </citation>
    <scope>NUCLEOTIDE SEQUENCE [LARGE SCALE GENOMIC DNA]</scope>
    <source>
        <strain evidence="3 4">1H-GS9</strain>
    </source>
</reference>
<evidence type="ECO:0000313" key="4">
    <source>
        <dbReference type="Proteomes" id="UP000828924"/>
    </source>
</evidence>
<feature type="domain" description="Histidine kinase/HSP90-like ATPase" evidence="2">
    <location>
        <begin position="34"/>
        <end position="136"/>
    </location>
</feature>
<dbReference type="Pfam" id="PF13581">
    <property type="entry name" value="HATPase_c_2"/>
    <property type="match status" value="1"/>
</dbReference>
<dbReference type="Gene3D" id="3.30.565.10">
    <property type="entry name" value="Histidine kinase-like ATPase, C-terminal domain"/>
    <property type="match status" value="1"/>
</dbReference>
<dbReference type="CDD" id="cd16936">
    <property type="entry name" value="HATPase_RsbW-like"/>
    <property type="match status" value="1"/>
</dbReference>
<organism evidence="3 4">
    <name type="scientific">Streptomyces formicae</name>
    <dbReference type="NCBI Taxonomy" id="1616117"/>
    <lineage>
        <taxon>Bacteria</taxon>
        <taxon>Bacillati</taxon>
        <taxon>Actinomycetota</taxon>
        <taxon>Actinomycetes</taxon>
        <taxon>Kitasatosporales</taxon>
        <taxon>Streptomycetaceae</taxon>
        <taxon>Streptomyces</taxon>
    </lineage>
</organism>
<sequence length="145" mass="15718">MTVATAVAPVTARSLPRPAYAAFEVCFAPDSVWVGRSRRITNAFLRWRKVTGPLAENVVLCVSELVTNGVTHGEGDVSLRIRCCGKDIRVEVVDSNPAPATMRSADDDDPSGRGLLLVTVLSRKWGVSKDGTTTWCTFRIPEGRS</sequence>
<evidence type="ECO:0000313" key="3">
    <source>
        <dbReference type="EMBL" id="UNM13137.1"/>
    </source>
</evidence>
<proteinExistence type="predicted"/>
<dbReference type="GO" id="GO:0005524">
    <property type="term" value="F:ATP binding"/>
    <property type="evidence" value="ECO:0007669"/>
    <property type="project" value="UniProtKB-KW"/>
</dbReference>
<keyword evidence="3" id="KW-0067">ATP-binding</keyword>
<keyword evidence="1" id="KW-0723">Serine/threonine-protein kinase</keyword>
<keyword evidence="4" id="KW-1185">Reference proteome</keyword>
<accession>A0ABY3WQS0</accession>
<gene>
    <name evidence="3" type="ORF">J4032_18015</name>
</gene>
<name>A0ABY3WQS0_9ACTN</name>
<dbReference type="PANTHER" id="PTHR35526:SF3">
    <property type="entry name" value="ANTI-SIGMA-F FACTOR RSBW"/>
    <property type="match status" value="1"/>
</dbReference>
<dbReference type="InterPro" id="IPR003594">
    <property type="entry name" value="HATPase_dom"/>
</dbReference>
<dbReference type="InterPro" id="IPR036890">
    <property type="entry name" value="HATPase_C_sf"/>
</dbReference>
<dbReference type="InterPro" id="IPR050267">
    <property type="entry name" value="Anti-sigma-factor_SerPK"/>
</dbReference>
<dbReference type="SUPFAM" id="SSF55874">
    <property type="entry name" value="ATPase domain of HSP90 chaperone/DNA topoisomerase II/histidine kinase"/>
    <property type="match status" value="1"/>
</dbReference>
<keyword evidence="1" id="KW-0418">Kinase</keyword>
<protein>
    <submittedName>
        <fullName evidence="3">ATP-binding protein</fullName>
    </submittedName>
</protein>
<evidence type="ECO:0000256" key="1">
    <source>
        <dbReference type="ARBA" id="ARBA00022527"/>
    </source>
</evidence>
<keyword evidence="1" id="KW-0808">Transferase</keyword>
<dbReference type="RefSeq" id="WP_242331859.1">
    <property type="nucleotide sequence ID" value="NZ_CP071872.1"/>
</dbReference>
<dbReference type="EMBL" id="CP071872">
    <property type="protein sequence ID" value="UNM13137.1"/>
    <property type="molecule type" value="Genomic_DNA"/>
</dbReference>